<keyword evidence="2" id="KW-1185">Reference proteome</keyword>
<comment type="caution">
    <text evidence="1">The sequence shown here is derived from an EMBL/GenBank/DDBJ whole genome shotgun (WGS) entry which is preliminary data.</text>
</comment>
<gene>
    <name evidence="1" type="ORF">HPB50_008925</name>
</gene>
<proteinExistence type="predicted"/>
<name>A0ACB7TL24_HYAAI</name>
<organism evidence="1 2">
    <name type="scientific">Hyalomma asiaticum</name>
    <name type="common">Tick</name>
    <dbReference type="NCBI Taxonomy" id="266040"/>
    <lineage>
        <taxon>Eukaryota</taxon>
        <taxon>Metazoa</taxon>
        <taxon>Ecdysozoa</taxon>
        <taxon>Arthropoda</taxon>
        <taxon>Chelicerata</taxon>
        <taxon>Arachnida</taxon>
        <taxon>Acari</taxon>
        <taxon>Parasitiformes</taxon>
        <taxon>Ixodida</taxon>
        <taxon>Ixodoidea</taxon>
        <taxon>Ixodidae</taxon>
        <taxon>Hyalomminae</taxon>
        <taxon>Hyalomma</taxon>
    </lineage>
</organism>
<evidence type="ECO:0000313" key="2">
    <source>
        <dbReference type="Proteomes" id="UP000821845"/>
    </source>
</evidence>
<protein>
    <submittedName>
        <fullName evidence="1">Uncharacterized protein</fullName>
    </submittedName>
</protein>
<sequence>MPSLKHSGEATDYPEEASEAGCCSAARSLVYGIPGAIFFVTKEQNKPLLALMELQDRVQALEGFRNDIFAIQDTHEMMQISSEQQPQVFLTASKEHAKAAPVHRIDSRAHLGGTESNSWTLNSKPRWHKYGPLMKAALERARAISAAVGGELSQGVIAKSVAGLSSDRDTASAIFDSDRQDSGSNSDSRDHGSCESTLAPKDELLELLDIIEKRGVQLKERVCEMEKSKNPDMMLPGGATSHSEVLEFHEKKLQARLKQMEEECAKLRLQVRHLRVTICCMEGERIACEEKLQASLCERKELEKKVHSLRMQFVRAGPSSLPPAKSEAVPWPATSLQGAEKLVGDVAKGIMTEEGKAEASSIVKESDLIELKMLLLIYTLENQALKEKADERDRHRSTKLSEWEATEASLLSDIQAID</sequence>
<accession>A0ACB7TL24</accession>
<evidence type="ECO:0000313" key="1">
    <source>
        <dbReference type="EMBL" id="KAH6945549.1"/>
    </source>
</evidence>
<dbReference type="EMBL" id="CM023481">
    <property type="protein sequence ID" value="KAH6945549.1"/>
    <property type="molecule type" value="Genomic_DNA"/>
</dbReference>
<dbReference type="Proteomes" id="UP000821845">
    <property type="component" value="Chromosome 1"/>
</dbReference>
<reference evidence="1" key="1">
    <citation type="submission" date="2020-05" db="EMBL/GenBank/DDBJ databases">
        <title>Large-scale comparative analyses of tick genomes elucidate their genetic diversity and vector capacities.</title>
        <authorList>
            <person name="Jia N."/>
            <person name="Wang J."/>
            <person name="Shi W."/>
            <person name="Du L."/>
            <person name="Sun Y."/>
            <person name="Zhan W."/>
            <person name="Jiang J."/>
            <person name="Wang Q."/>
            <person name="Zhang B."/>
            <person name="Ji P."/>
            <person name="Sakyi L.B."/>
            <person name="Cui X."/>
            <person name="Yuan T."/>
            <person name="Jiang B."/>
            <person name="Yang W."/>
            <person name="Lam T.T.-Y."/>
            <person name="Chang Q."/>
            <person name="Ding S."/>
            <person name="Wang X."/>
            <person name="Zhu J."/>
            <person name="Ruan X."/>
            <person name="Zhao L."/>
            <person name="Wei J."/>
            <person name="Que T."/>
            <person name="Du C."/>
            <person name="Cheng J."/>
            <person name="Dai P."/>
            <person name="Han X."/>
            <person name="Huang E."/>
            <person name="Gao Y."/>
            <person name="Liu J."/>
            <person name="Shao H."/>
            <person name="Ye R."/>
            <person name="Li L."/>
            <person name="Wei W."/>
            <person name="Wang X."/>
            <person name="Wang C."/>
            <person name="Yang T."/>
            <person name="Huo Q."/>
            <person name="Li W."/>
            <person name="Guo W."/>
            <person name="Chen H."/>
            <person name="Zhou L."/>
            <person name="Ni X."/>
            <person name="Tian J."/>
            <person name="Zhou Y."/>
            <person name="Sheng Y."/>
            <person name="Liu T."/>
            <person name="Pan Y."/>
            <person name="Xia L."/>
            <person name="Li J."/>
            <person name="Zhao F."/>
            <person name="Cao W."/>
        </authorList>
    </citation>
    <scope>NUCLEOTIDE SEQUENCE</scope>
    <source>
        <strain evidence="1">Hyas-2018</strain>
    </source>
</reference>